<evidence type="ECO:0000313" key="3">
    <source>
        <dbReference type="Proteomes" id="UP000626109"/>
    </source>
</evidence>
<name>A0A813I2A6_POLGL</name>
<feature type="domain" description="Wbp11/ELF5/Saf1 N-terminal" evidence="1">
    <location>
        <begin position="16"/>
        <end position="80"/>
    </location>
</feature>
<comment type="caution">
    <text evidence="2">The sequence shown here is derived from an EMBL/GenBank/DDBJ whole genome shotgun (WGS) entry which is preliminary data.</text>
</comment>
<evidence type="ECO:0000259" key="1">
    <source>
        <dbReference type="Pfam" id="PF09429"/>
    </source>
</evidence>
<evidence type="ECO:0000313" key="2">
    <source>
        <dbReference type="EMBL" id="CAE8644097.1"/>
    </source>
</evidence>
<dbReference type="Proteomes" id="UP000626109">
    <property type="component" value="Unassembled WGS sequence"/>
</dbReference>
<dbReference type="Pfam" id="PF12622">
    <property type="entry name" value="NpwBP"/>
    <property type="match status" value="1"/>
</dbReference>
<protein>
    <recommendedName>
        <fullName evidence="1">Wbp11/ELF5/Saf1 N-terminal domain-containing protein</fullName>
    </recommendedName>
</protein>
<dbReference type="Pfam" id="PF09429">
    <property type="entry name" value="Wbp11"/>
    <property type="match status" value="1"/>
</dbReference>
<dbReference type="AlphaFoldDB" id="A0A813I2A6"/>
<gene>
    <name evidence="2" type="ORF">PGLA2088_LOCUS2752</name>
</gene>
<sequence length="275" mass="31308">MGKNKKAFVSDAGGNKIVHPADFQRKKAKTKLIEKRKKDRKENYEASMLTKAPELIENEIREYKEMEAAGKLTKWKKDRMSREIAFYDRLKDQVGENQQKRDERNKNNSLHVDFDELKIHRKASIYYDPVKNPYGAPPTGQMLMSDVAYVLRAMGLTIYGSEEKLIKEQVEKVDGMGKPVTFQTVQNWVEEHRDTYVKSYGDAYSAVGTLCHEGIIGDKTAVIQVAQLRHLVSEVGDKIKAETVDKILKGGDMPGTNSIKGETCTLDEFLVFLQK</sequence>
<proteinExistence type="predicted"/>
<dbReference type="GO" id="GO:0006396">
    <property type="term" value="P:RNA processing"/>
    <property type="evidence" value="ECO:0007669"/>
    <property type="project" value="InterPro"/>
</dbReference>
<accession>A0A813I2A6</accession>
<dbReference type="InterPro" id="IPR019007">
    <property type="entry name" value="Wbp11/ELF5/Saf1_N"/>
</dbReference>
<reference evidence="2" key="1">
    <citation type="submission" date="2021-02" db="EMBL/GenBank/DDBJ databases">
        <authorList>
            <person name="Dougan E. K."/>
            <person name="Rhodes N."/>
            <person name="Thang M."/>
            <person name="Chan C."/>
        </authorList>
    </citation>
    <scope>NUCLEOTIDE SEQUENCE</scope>
</reference>
<dbReference type="EMBL" id="CAJNNW010002283">
    <property type="protein sequence ID" value="CAE8644097.1"/>
    <property type="molecule type" value="Genomic_DNA"/>
</dbReference>
<organism evidence="2 3">
    <name type="scientific">Polarella glacialis</name>
    <name type="common">Dinoflagellate</name>
    <dbReference type="NCBI Taxonomy" id="89957"/>
    <lineage>
        <taxon>Eukaryota</taxon>
        <taxon>Sar</taxon>
        <taxon>Alveolata</taxon>
        <taxon>Dinophyceae</taxon>
        <taxon>Suessiales</taxon>
        <taxon>Suessiaceae</taxon>
        <taxon>Polarella</taxon>
    </lineage>
</organism>